<dbReference type="InterPro" id="IPR020843">
    <property type="entry name" value="ER"/>
</dbReference>
<protein>
    <submittedName>
        <fullName evidence="9">Alcohol dehydrogenase 1-like</fullName>
    </submittedName>
</protein>
<evidence type="ECO:0000256" key="5">
    <source>
        <dbReference type="ARBA" id="ARBA00023027"/>
    </source>
</evidence>
<accession>A0ABM3X0I1</accession>
<dbReference type="InterPro" id="IPR036291">
    <property type="entry name" value="NAD(P)-bd_dom_sf"/>
</dbReference>
<evidence type="ECO:0000313" key="9">
    <source>
        <dbReference type="RefSeq" id="XP_060042326.1"/>
    </source>
</evidence>
<dbReference type="Gene3D" id="3.90.180.10">
    <property type="entry name" value="Medium-chain alcohol dehydrogenases, catalytic domain"/>
    <property type="match status" value="1"/>
</dbReference>
<dbReference type="InterPro" id="IPR002328">
    <property type="entry name" value="ADH_Zn_CS"/>
</dbReference>
<gene>
    <name evidence="9" type="primary">LOC132536875</name>
</gene>
<evidence type="ECO:0000313" key="8">
    <source>
        <dbReference type="Proteomes" id="UP001652624"/>
    </source>
</evidence>
<feature type="domain" description="Enoyl reductase (ER)" evidence="7">
    <location>
        <begin position="19"/>
        <end position="373"/>
    </location>
</feature>
<sequence>MDTSGKTISCRAAVAWAVGQPLSLEEVQVEPPRAGEVRIKMASTSICGTDARVLKGWLPLPFPLIPGHEGAGTVESVGPGVTSVRSGDLVLTLIIPQCRECQACLHPRGSFCDKQDVLPSSGLMLDGSSRFFCRGHSIYHSFRASTFTEFTVVPEISVAKIPAAAPLDRVCLLSCGVPTGYGAAVHAAQVTPGSTCVVIGLGGVGSAIILGCKVSGAARIIGVDINEDKFPGARKLGVTDVLNPGRLSRPLQEEIQEMTGGGADFVFEAAGLPETLLAAWESCHKSYGTCLAVGLSPDDSKLVLNATPIITGHTLKGVCLGGYKTRDCVPQMVSDYLQGRLDIDPLVTHQLPFAKLQEAMELYRAGKPIRCVLLF</sequence>
<dbReference type="Pfam" id="PF00107">
    <property type="entry name" value="ADH_zinc_N"/>
    <property type="match status" value="1"/>
</dbReference>
<evidence type="ECO:0000256" key="4">
    <source>
        <dbReference type="ARBA" id="ARBA00023002"/>
    </source>
</evidence>
<evidence type="ECO:0000256" key="3">
    <source>
        <dbReference type="ARBA" id="ARBA00022833"/>
    </source>
</evidence>
<dbReference type="InterPro" id="IPR013149">
    <property type="entry name" value="ADH-like_C"/>
</dbReference>
<dbReference type="RefSeq" id="XP_060042326.1">
    <property type="nucleotide sequence ID" value="XM_060186343.1"/>
</dbReference>
<organism evidence="8 9">
    <name type="scientific">Erinaceus europaeus</name>
    <name type="common">Western European hedgehog</name>
    <dbReference type="NCBI Taxonomy" id="9365"/>
    <lineage>
        <taxon>Eukaryota</taxon>
        <taxon>Metazoa</taxon>
        <taxon>Chordata</taxon>
        <taxon>Craniata</taxon>
        <taxon>Vertebrata</taxon>
        <taxon>Euteleostomi</taxon>
        <taxon>Mammalia</taxon>
        <taxon>Eutheria</taxon>
        <taxon>Laurasiatheria</taxon>
        <taxon>Eulipotyphla</taxon>
        <taxon>Erinaceidae</taxon>
        <taxon>Erinaceinae</taxon>
        <taxon>Erinaceus</taxon>
    </lineage>
</organism>
<evidence type="ECO:0000256" key="2">
    <source>
        <dbReference type="ARBA" id="ARBA00022723"/>
    </source>
</evidence>
<dbReference type="SUPFAM" id="SSF50129">
    <property type="entry name" value="GroES-like"/>
    <property type="match status" value="2"/>
</dbReference>
<keyword evidence="3 6" id="KW-0862">Zinc</keyword>
<dbReference type="PANTHER" id="PTHR43880">
    <property type="entry name" value="ALCOHOL DEHYDROGENASE"/>
    <property type="match status" value="1"/>
</dbReference>
<keyword evidence="2 6" id="KW-0479">Metal-binding</keyword>
<dbReference type="GeneID" id="132536875"/>
<evidence type="ECO:0000256" key="1">
    <source>
        <dbReference type="ARBA" id="ARBA00001947"/>
    </source>
</evidence>
<dbReference type="SMART" id="SM00829">
    <property type="entry name" value="PKS_ER"/>
    <property type="match status" value="1"/>
</dbReference>
<dbReference type="InterPro" id="IPR013154">
    <property type="entry name" value="ADH-like_N"/>
</dbReference>
<dbReference type="Proteomes" id="UP001652624">
    <property type="component" value="Chromosome 2"/>
</dbReference>
<reference evidence="8" key="1">
    <citation type="submission" date="2025-05" db="UniProtKB">
        <authorList>
            <consortium name="RefSeq"/>
        </authorList>
    </citation>
    <scope>NUCLEOTIDE SEQUENCE [LARGE SCALE GENOMIC DNA]</scope>
</reference>
<evidence type="ECO:0000259" key="7">
    <source>
        <dbReference type="SMART" id="SM00829"/>
    </source>
</evidence>
<dbReference type="PANTHER" id="PTHR43880:SF6">
    <property type="entry name" value="ALCOHOL DEHYDROGENASE 6A (CLASS V)"/>
    <property type="match status" value="1"/>
</dbReference>
<reference evidence="9" key="2">
    <citation type="submission" date="2025-08" db="UniProtKB">
        <authorList>
            <consortium name="RefSeq"/>
        </authorList>
    </citation>
    <scope>IDENTIFICATION</scope>
</reference>
<dbReference type="Pfam" id="PF08240">
    <property type="entry name" value="ADH_N"/>
    <property type="match status" value="1"/>
</dbReference>
<keyword evidence="4" id="KW-0560">Oxidoreductase</keyword>
<proteinExistence type="inferred from homology"/>
<dbReference type="PROSITE" id="PS00059">
    <property type="entry name" value="ADH_ZINC"/>
    <property type="match status" value="1"/>
</dbReference>
<comment type="similarity">
    <text evidence="6">Belongs to the zinc-containing alcohol dehydrogenase family.</text>
</comment>
<dbReference type="InterPro" id="IPR011032">
    <property type="entry name" value="GroES-like_sf"/>
</dbReference>
<name>A0ABM3X0I1_ERIEU</name>
<comment type="cofactor">
    <cofactor evidence="1 6">
        <name>Zn(2+)</name>
        <dbReference type="ChEBI" id="CHEBI:29105"/>
    </cofactor>
</comment>
<dbReference type="SUPFAM" id="SSF51735">
    <property type="entry name" value="NAD(P)-binding Rossmann-fold domains"/>
    <property type="match status" value="1"/>
</dbReference>
<keyword evidence="5" id="KW-0520">NAD</keyword>
<evidence type="ECO:0000256" key="6">
    <source>
        <dbReference type="RuleBase" id="RU361277"/>
    </source>
</evidence>
<dbReference type="Gene3D" id="3.40.50.720">
    <property type="entry name" value="NAD(P)-binding Rossmann-like Domain"/>
    <property type="match status" value="1"/>
</dbReference>
<keyword evidence="8" id="KW-1185">Reference proteome</keyword>